<evidence type="ECO:0000256" key="9">
    <source>
        <dbReference type="PROSITE-ProRule" id="PRU00169"/>
    </source>
</evidence>
<evidence type="ECO:0000256" key="8">
    <source>
        <dbReference type="ARBA" id="ARBA00074306"/>
    </source>
</evidence>
<dbReference type="InterPro" id="IPR001789">
    <property type="entry name" value="Sig_transdc_resp-reg_receiver"/>
</dbReference>
<keyword evidence="4 9" id="KW-0597">Phosphoprotein</keyword>
<keyword evidence="7" id="KW-0902">Two-component regulatory system</keyword>
<dbReference type="SUPFAM" id="SSF47384">
    <property type="entry name" value="Homodimeric domain of signal transducing histidine kinase"/>
    <property type="match status" value="1"/>
</dbReference>
<protein>
    <recommendedName>
        <fullName evidence="8">Circadian input-output histidine kinase CikA</fullName>
        <ecNumber evidence="3">2.7.13.3</ecNumber>
    </recommendedName>
</protein>
<evidence type="ECO:0000256" key="7">
    <source>
        <dbReference type="ARBA" id="ARBA00023012"/>
    </source>
</evidence>
<dbReference type="EMBL" id="JADWDC010000039">
    <property type="protein sequence ID" value="MCC0178276.1"/>
    <property type="molecule type" value="Genomic_DNA"/>
</dbReference>
<organism evidence="13 14">
    <name type="scientific">Waterburya agarophytonicola KI4</name>
    <dbReference type="NCBI Taxonomy" id="2874699"/>
    <lineage>
        <taxon>Bacteria</taxon>
        <taxon>Bacillati</taxon>
        <taxon>Cyanobacteriota</taxon>
        <taxon>Cyanophyceae</taxon>
        <taxon>Pleurocapsales</taxon>
        <taxon>Hyellaceae</taxon>
        <taxon>Waterburya</taxon>
        <taxon>Waterburya agarophytonicola</taxon>
    </lineage>
</organism>
<comment type="catalytic activity">
    <reaction evidence="1">
        <text>ATP + protein L-histidine = ADP + protein N-phospho-L-histidine.</text>
        <dbReference type="EC" id="2.7.13.3"/>
    </reaction>
</comment>
<evidence type="ECO:0000259" key="12">
    <source>
        <dbReference type="PROSITE" id="PS50110"/>
    </source>
</evidence>
<evidence type="ECO:0000256" key="2">
    <source>
        <dbReference type="ARBA" id="ARBA00006402"/>
    </source>
</evidence>
<dbReference type="RefSeq" id="WP_229641342.1">
    <property type="nucleotide sequence ID" value="NZ_JADWDC010000039.1"/>
</dbReference>
<dbReference type="InterPro" id="IPR004358">
    <property type="entry name" value="Sig_transdc_His_kin-like_C"/>
</dbReference>
<dbReference type="InterPro" id="IPR011006">
    <property type="entry name" value="CheY-like_superfamily"/>
</dbReference>
<evidence type="ECO:0000256" key="1">
    <source>
        <dbReference type="ARBA" id="ARBA00000085"/>
    </source>
</evidence>
<dbReference type="SUPFAM" id="SSF55874">
    <property type="entry name" value="ATPase domain of HSP90 chaperone/DNA topoisomerase II/histidine kinase"/>
    <property type="match status" value="1"/>
</dbReference>
<feature type="domain" description="Histidine kinase" evidence="11">
    <location>
        <begin position="202"/>
        <end position="421"/>
    </location>
</feature>
<keyword evidence="6" id="KW-0418">Kinase</keyword>
<dbReference type="InterPro" id="IPR005467">
    <property type="entry name" value="His_kinase_dom"/>
</dbReference>
<evidence type="ECO:0000256" key="4">
    <source>
        <dbReference type="ARBA" id="ARBA00022553"/>
    </source>
</evidence>
<keyword evidence="5" id="KW-0808">Transferase</keyword>
<dbReference type="PROSITE" id="PS50109">
    <property type="entry name" value="HIS_KIN"/>
    <property type="match status" value="1"/>
</dbReference>
<dbReference type="CDD" id="cd00156">
    <property type="entry name" value="REC"/>
    <property type="match status" value="1"/>
</dbReference>
<feature type="coiled-coil region" evidence="10">
    <location>
        <begin position="147"/>
        <end position="192"/>
    </location>
</feature>
<dbReference type="InterPro" id="IPR036890">
    <property type="entry name" value="HATPase_C_sf"/>
</dbReference>
<dbReference type="CDD" id="cd16922">
    <property type="entry name" value="HATPase_EvgS-ArcB-TorS-like"/>
    <property type="match status" value="1"/>
</dbReference>
<feature type="domain" description="Response regulatory" evidence="12">
    <location>
        <begin position="8"/>
        <end position="144"/>
    </location>
</feature>
<evidence type="ECO:0000259" key="11">
    <source>
        <dbReference type="PROSITE" id="PS50109"/>
    </source>
</evidence>
<dbReference type="Gene3D" id="3.40.50.2300">
    <property type="match status" value="1"/>
</dbReference>
<evidence type="ECO:0000313" key="14">
    <source>
        <dbReference type="Proteomes" id="UP000729733"/>
    </source>
</evidence>
<dbReference type="GO" id="GO:0009927">
    <property type="term" value="F:histidine phosphotransfer kinase activity"/>
    <property type="evidence" value="ECO:0007669"/>
    <property type="project" value="TreeGrafter"/>
</dbReference>
<dbReference type="PANTHER" id="PTHR43047">
    <property type="entry name" value="TWO-COMPONENT HISTIDINE PROTEIN KINASE"/>
    <property type="match status" value="1"/>
</dbReference>
<gene>
    <name evidence="13" type="ORF">I4641_14945</name>
</gene>
<dbReference type="SMART" id="SM00388">
    <property type="entry name" value="HisKA"/>
    <property type="match status" value="1"/>
</dbReference>
<proteinExistence type="inferred from homology"/>
<keyword evidence="14" id="KW-1185">Reference proteome</keyword>
<evidence type="ECO:0000256" key="6">
    <source>
        <dbReference type="ARBA" id="ARBA00022777"/>
    </source>
</evidence>
<dbReference type="EC" id="2.7.13.3" evidence="3"/>
<feature type="modified residue" description="4-aspartylphosphate" evidence="9">
    <location>
        <position position="79"/>
    </location>
</feature>
<dbReference type="SMART" id="SM00387">
    <property type="entry name" value="HATPase_c"/>
    <property type="match status" value="1"/>
</dbReference>
<dbReference type="SMART" id="SM00448">
    <property type="entry name" value="REC"/>
    <property type="match status" value="1"/>
</dbReference>
<dbReference type="Proteomes" id="UP000729733">
    <property type="component" value="Unassembled WGS sequence"/>
</dbReference>
<name>A0A964BU52_9CYAN</name>
<dbReference type="FunFam" id="3.30.565.10:FF:000010">
    <property type="entry name" value="Sensor histidine kinase RcsC"/>
    <property type="match status" value="1"/>
</dbReference>
<keyword evidence="10" id="KW-0175">Coiled coil</keyword>
<dbReference type="Gene3D" id="3.30.565.10">
    <property type="entry name" value="Histidine kinase-like ATPase, C-terminal domain"/>
    <property type="match status" value="1"/>
</dbReference>
<accession>A0A964BU52</accession>
<dbReference type="InterPro" id="IPR036097">
    <property type="entry name" value="HisK_dim/P_sf"/>
</dbReference>
<comment type="caution">
    <text evidence="13">The sequence shown here is derived from an EMBL/GenBank/DDBJ whole genome shotgun (WGS) entry which is preliminary data.</text>
</comment>
<dbReference type="InterPro" id="IPR003661">
    <property type="entry name" value="HisK_dim/P_dom"/>
</dbReference>
<dbReference type="PRINTS" id="PR00344">
    <property type="entry name" value="BCTRLSENSOR"/>
</dbReference>
<evidence type="ECO:0000313" key="13">
    <source>
        <dbReference type="EMBL" id="MCC0178276.1"/>
    </source>
</evidence>
<dbReference type="SUPFAM" id="SSF52172">
    <property type="entry name" value="CheY-like"/>
    <property type="match status" value="1"/>
</dbReference>
<dbReference type="Pfam" id="PF00072">
    <property type="entry name" value="Response_reg"/>
    <property type="match status" value="1"/>
</dbReference>
<dbReference type="GO" id="GO:0000155">
    <property type="term" value="F:phosphorelay sensor kinase activity"/>
    <property type="evidence" value="ECO:0007669"/>
    <property type="project" value="InterPro"/>
</dbReference>
<dbReference type="GO" id="GO:0005886">
    <property type="term" value="C:plasma membrane"/>
    <property type="evidence" value="ECO:0007669"/>
    <property type="project" value="TreeGrafter"/>
</dbReference>
<dbReference type="CDD" id="cd00082">
    <property type="entry name" value="HisKA"/>
    <property type="match status" value="1"/>
</dbReference>
<evidence type="ECO:0000256" key="10">
    <source>
        <dbReference type="SAM" id="Coils"/>
    </source>
</evidence>
<comment type="similarity">
    <text evidence="2">In the N-terminal section; belongs to the phytochrome family.</text>
</comment>
<dbReference type="Pfam" id="PF02518">
    <property type="entry name" value="HATPase_c"/>
    <property type="match status" value="1"/>
</dbReference>
<dbReference type="PROSITE" id="PS50110">
    <property type="entry name" value="RESPONSE_REGULATORY"/>
    <property type="match status" value="1"/>
</dbReference>
<evidence type="ECO:0000256" key="3">
    <source>
        <dbReference type="ARBA" id="ARBA00012438"/>
    </source>
</evidence>
<dbReference type="Gene3D" id="1.10.287.130">
    <property type="match status" value="1"/>
</dbReference>
<sequence>MSSPKQFSILLVDDDEVDRMTVKRAFRKVRFPVQLTEASNGEEALAIIQTKTKPLIDNLSTKHSNVGLDSTTFDLALLDYRLPDIDGLSLIARIKALNFNVPLIVLTGQGDEEIAVEIMKAGAADYLSKAKIEPSILVKAIDSAIRIHQAEEAVKLANKRLRASNELLFLKNQELEKQQAHIKTQNIKLQESYKLKSEFLATMSHELRTPMNAIMGFSQLLLRQYPDPLSSQQENLIQRILNNSKNLLDMINEMLDFSKIEAGKLDYNPQPFNLNYLIATTVEELKSLAIQKEINLTAEINLTEHFIIQDSNLLKRSLINLISNGIKFTDKGTVKLQAWELDANQIAIAIEDTGIGIATEDLSKIFQAFRQVDQSFTRQHSGTGLGLAITDSLVKIMGGTISVESRLNHGSIFTIQIPRRKDVRLQNSSV</sequence>
<evidence type="ECO:0000256" key="5">
    <source>
        <dbReference type="ARBA" id="ARBA00022679"/>
    </source>
</evidence>
<dbReference type="InterPro" id="IPR003594">
    <property type="entry name" value="HATPase_dom"/>
</dbReference>
<dbReference type="Pfam" id="PF00512">
    <property type="entry name" value="HisKA"/>
    <property type="match status" value="1"/>
</dbReference>
<reference evidence="13" key="1">
    <citation type="journal article" date="2021" name="Antonie Van Leeuwenhoek">
        <title>Draft genome and description of Waterburya agarophytonicola gen. nov. sp. nov. (Pleurocapsales, Cyanobacteria): a seaweed symbiont.</title>
        <authorList>
            <person name="Bonthond G."/>
            <person name="Shalygin S."/>
            <person name="Bayer T."/>
            <person name="Weinberger F."/>
        </authorList>
    </citation>
    <scope>NUCLEOTIDE SEQUENCE</scope>
    <source>
        <strain evidence="13">KI4</strain>
    </source>
</reference>
<dbReference type="AlphaFoldDB" id="A0A964BU52"/>